<proteinExistence type="predicted"/>
<evidence type="ECO:0000313" key="3">
    <source>
        <dbReference type="Proteomes" id="UP000765507"/>
    </source>
</evidence>
<feature type="non-terminal residue" evidence="2">
    <location>
        <position position="263"/>
    </location>
</feature>
<evidence type="ECO:0000313" key="2">
    <source>
        <dbReference type="EMBL" id="KAG6925290.1"/>
    </source>
</evidence>
<sequence length="263" mass="29016">REGPMHRAGSGAGAGATQTPGRFGSFRGFGRRSRRCSAVDRGDFTGGIYGTSLPLTSLSDSRQNIHTSDLEHDVHLPENKYCLSGDETGTGGILSSKLHKDAYTTAVEQLADLRLSKNRTRTTQLSQNNSKEGMFRSWRYTYDQSNTTVNRDSNKPLVETLSSSHGNSFNFFTVNPTLVGAHMNSYHTLSYRGPQQMPLGIYWTNGDGDFFKARNETTASDSYPATESSSDDTLCVSKWNLKLRNSIENSLLTEEGEKVSESE</sequence>
<gene>
    <name evidence="2" type="ORF">G0U57_014835</name>
</gene>
<dbReference type="Proteomes" id="UP000765507">
    <property type="component" value="Unassembled WGS sequence"/>
</dbReference>
<dbReference type="OrthoDB" id="8763336at2759"/>
<comment type="caution">
    <text evidence="2">The sequence shown here is derived from an EMBL/GenBank/DDBJ whole genome shotgun (WGS) entry which is preliminary data.</text>
</comment>
<organism evidence="2 3">
    <name type="scientific">Chelydra serpentina</name>
    <name type="common">Snapping turtle</name>
    <name type="synonym">Testudo serpentina</name>
    <dbReference type="NCBI Taxonomy" id="8475"/>
    <lineage>
        <taxon>Eukaryota</taxon>
        <taxon>Metazoa</taxon>
        <taxon>Chordata</taxon>
        <taxon>Craniata</taxon>
        <taxon>Vertebrata</taxon>
        <taxon>Euteleostomi</taxon>
        <taxon>Archelosauria</taxon>
        <taxon>Testudinata</taxon>
        <taxon>Testudines</taxon>
        <taxon>Cryptodira</taxon>
        <taxon>Durocryptodira</taxon>
        <taxon>Americhelydia</taxon>
        <taxon>Chelydroidea</taxon>
        <taxon>Chelydridae</taxon>
        <taxon>Chelydra</taxon>
    </lineage>
</organism>
<evidence type="ECO:0000256" key="1">
    <source>
        <dbReference type="SAM" id="MobiDB-lite"/>
    </source>
</evidence>
<protein>
    <submittedName>
        <fullName evidence="2">Family with sequence similarity 217 member A</fullName>
    </submittedName>
</protein>
<feature type="non-terminal residue" evidence="2">
    <location>
        <position position="1"/>
    </location>
</feature>
<accession>A0A8T1S8S9</accession>
<keyword evidence="3" id="KW-1185">Reference proteome</keyword>
<reference evidence="2 3" key="1">
    <citation type="journal article" date="2020" name="G3 (Bethesda)">
        <title>Draft Genome of the Common Snapping Turtle, Chelydra serpentina, a Model for Phenotypic Plasticity in Reptiles.</title>
        <authorList>
            <person name="Das D."/>
            <person name="Singh S.K."/>
            <person name="Bierstedt J."/>
            <person name="Erickson A."/>
            <person name="Galli G.L.J."/>
            <person name="Crossley D.A. 2nd"/>
            <person name="Rhen T."/>
        </authorList>
    </citation>
    <scope>NUCLEOTIDE SEQUENCE [LARGE SCALE GENOMIC DNA]</scope>
    <source>
        <strain evidence="2">KW</strain>
    </source>
</reference>
<dbReference type="EMBL" id="JAHGAV010000445">
    <property type="protein sequence ID" value="KAG6925290.1"/>
    <property type="molecule type" value="Genomic_DNA"/>
</dbReference>
<feature type="region of interest" description="Disordered" evidence="1">
    <location>
        <begin position="1"/>
        <end position="29"/>
    </location>
</feature>
<name>A0A8T1S8S9_CHESE</name>
<dbReference type="AlphaFoldDB" id="A0A8T1S8S9"/>